<dbReference type="AlphaFoldDB" id="A0A160P9S9"/>
<dbReference type="SUPFAM" id="SSF52833">
    <property type="entry name" value="Thioredoxin-like"/>
    <property type="match status" value="1"/>
</dbReference>
<dbReference type="EMBL" id="AP017424">
    <property type="protein sequence ID" value="BAU87793.1"/>
    <property type="molecule type" value="Genomic_DNA"/>
</dbReference>
<dbReference type="Proteomes" id="UP000217676">
    <property type="component" value="Chromosome"/>
</dbReference>
<dbReference type="CDD" id="cd02980">
    <property type="entry name" value="TRX_Fd_family"/>
    <property type="match status" value="1"/>
</dbReference>
<keyword evidence="2" id="KW-1185">Reference proteome</keyword>
<protein>
    <recommendedName>
        <fullName evidence="3">(2Fe-2S) ferredoxin domain-containing protein</fullName>
    </recommendedName>
</protein>
<evidence type="ECO:0000313" key="2">
    <source>
        <dbReference type="Proteomes" id="UP000217676"/>
    </source>
</evidence>
<evidence type="ECO:0008006" key="3">
    <source>
        <dbReference type="Google" id="ProtNLM"/>
    </source>
</evidence>
<dbReference type="Pfam" id="PF01257">
    <property type="entry name" value="2Fe-2S_thioredx"/>
    <property type="match status" value="1"/>
</dbReference>
<name>A0A160P9S9_STRLU</name>
<organism evidence="1 2">
    <name type="scientific">Streptomyces laurentii</name>
    <dbReference type="NCBI Taxonomy" id="39478"/>
    <lineage>
        <taxon>Bacteria</taxon>
        <taxon>Bacillati</taxon>
        <taxon>Actinomycetota</taxon>
        <taxon>Actinomycetes</taxon>
        <taxon>Kitasatosporales</taxon>
        <taxon>Streptomycetaceae</taxon>
        <taxon>Streptomyces</taxon>
    </lineage>
</organism>
<gene>
    <name evidence="1" type="ORF">SLA_6927</name>
</gene>
<dbReference type="KEGG" id="slau:SLA_6927"/>
<accession>A0A160P9S9</accession>
<dbReference type="InterPro" id="IPR036249">
    <property type="entry name" value="Thioredoxin-like_sf"/>
</dbReference>
<sequence>MSHDRTEAPAQPGAGHATVLVGMSITEANRRDELLAAAAPLGATTAFLQQGEPSLSAELTRLADAGTETAVLIGVRLGASGPGHSWLRRIAAHWWRERAGHRPALLVATRLAESADAVTAAAASVKPITGEEPGLTSPAWEEVTGHRHQVMVCRGPRCTAKRADDTLRSLVRQLEEHGLGDDDVLVVQTGCQFPCNQAPVISVQPDDVWYGHVDPATITTIVADHLIGGRPVAAHRLPRRRKDPRNHEED</sequence>
<evidence type="ECO:0000313" key="1">
    <source>
        <dbReference type="EMBL" id="BAU87793.1"/>
    </source>
</evidence>
<dbReference type="Gene3D" id="3.40.30.10">
    <property type="entry name" value="Glutaredoxin"/>
    <property type="match status" value="1"/>
</dbReference>
<proteinExistence type="predicted"/>
<reference evidence="1 2" key="1">
    <citation type="journal article" date="2016" name="Genome Announc.">
        <title>Complete Genome Sequence of Thiostrepton-Producing Streptomyces laurentii ATCC 31255.</title>
        <authorList>
            <person name="Doi K."/>
            <person name="Fujino Y."/>
            <person name="Nagayoshi Y."/>
            <person name="Ohshima T."/>
            <person name="Ogata S."/>
        </authorList>
    </citation>
    <scope>NUCLEOTIDE SEQUENCE [LARGE SCALE GENOMIC DNA]</scope>
    <source>
        <strain evidence="1 2">ATCC 31255</strain>
    </source>
</reference>